<evidence type="ECO:0000256" key="1">
    <source>
        <dbReference type="SAM" id="MobiDB-lite"/>
    </source>
</evidence>
<accession>A0A8J8T4F5</accession>
<evidence type="ECO:0000313" key="2">
    <source>
        <dbReference type="EMBL" id="TNV81078.1"/>
    </source>
</evidence>
<sequence>MNSNHQSYRVKAGLGYGIYDSAKLICTSLEDLKGESNYCGARVHDFDDNIDYVMFQAAIGEERSDIDNSVVSESLRSSHSSSSQGSPITRVKGHSTNTTAQLLLPKKDSLTLKREIFGNTTEMQTLSQYGKVQKGIQNEKILILGPALNGQDDGLTEVHHSNVQRQEEPNFPEQQLSQF</sequence>
<reference evidence="2" key="1">
    <citation type="submission" date="2019-06" db="EMBL/GenBank/DDBJ databases">
        <authorList>
            <person name="Zheng W."/>
        </authorList>
    </citation>
    <scope>NUCLEOTIDE SEQUENCE</scope>
    <source>
        <strain evidence="2">QDHG01</strain>
    </source>
</reference>
<gene>
    <name evidence="2" type="ORF">FGO68_gene17766</name>
</gene>
<proteinExistence type="predicted"/>
<comment type="caution">
    <text evidence="2">The sequence shown here is derived from an EMBL/GenBank/DDBJ whole genome shotgun (WGS) entry which is preliminary data.</text>
</comment>
<name>A0A8J8T4F5_HALGN</name>
<feature type="compositionally biased region" description="Low complexity" evidence="1">
    <location>
        <begin position="69"/>
        <end position="86"/>
    </location>
</feature>
<keyword evidence="3" id="KW-1185">Reference proteome</keyword>
<dbReference type="Proteomes" id="UP000785679">
    <property type="component" value="Unassembled WGS sequence"/>
</dbReference>
<dbReference type="AlphaFoldDB" id="A0A8J8T4F5"/>
<organism evidence="2 3">
    <name type="scientific">Halteria grandinella</name>
    <dbReference type="NCBI Taxonomy" id="5974"/>
    <lineage>
        <taxon>Eukaryota</taxon>
        <taxon>Sar</taxon>
        <taxon>Alveolata</taxon>
        <taxon>Ciliophora</taxon>
        <taxon>Intramacronucleata</taxon>
        <taxon>Spirotrichea</taxon>
        <taxon>Stichotrichia</taxon>
        <taxon>Sporadotrichida</taxon>
        <taxon>Halteriidae</taxon>
        <taxon>Halteria</taxon>
    </lineage>
</organism>
<protein>
    <submittedName>
        <fullName evidence="2">Uncharacterized protein</fullName>
    </submittedName>
</protein>
<evidence type="ECO:0000313" key="3">
    <source>
        <dbReference type="Proteomes" id="UP000785679"/>
    </source>
</evidence>
<dbReference type="EMBL" id="RRYP01006608">
    <property type="protein sequence ID" value="TNV81078.1"/>
    <property type="molecule type" value="Genomic_DNA"/>
</dbReference>
<feature type="region of interest" description="Disordered" evidence="1">
    <location>
        <begin position="69"/>
        <end position="98"/>
    </location>
</feature>